<proteinExistence type="predicted"/>
<dbReference type="InterPro" id="IPR057744">
    <property type="entry name" value="OTAase-like"/>
</dbReference>
<dbReference type="SUPFAM" id="SSF51338">
    <property type="entry name" value="Composite domain of metallo-dependent hydrolases"/>
    <property type="match status" value="1"/>
</dbReference>
<dbReference type="Pfam" id="PF01979">
    <property type="entry name" value="Amidohydro_1"/>
    <property type="match status" value="1"/>
</dbReference>
<sequence length="444" mass="48318">MRSIFLKFFVFISMLSAGLFGLHAQDAEKDKAAKDEAAVEKTESTDKAEKKEKKKSVTVIHAGRLLAAPGEDVLTEKSIIVEGNKITKVVDGYVSAEDAGHADATVADMTTKFVMPGMMDMHVHLMGERGVSNPNAGDYAIAGVVNSSKTLMAGFTTVRDLGARDGTIFKLRKRMDKGDIPGPRIFSSGQTIGVGGRSGDNNCNGVESCRKFARDNIRAGAEWLKIYSSCSGFQMCSEEDFPTVFFDDEIKAIFAVAEKYRIPVAAHSHPRDSALYVLENDVKSIEHGTFMDTKALKLMKKKGVYYIPTLAVQDFLADMQKKDSTTEKVRLHNDHFIKAAPETVKEAYSLGVPLATGSDAGVAPHGENYRELEWLVDLGVTTSDVLKMATVNGADLLGKSDELGTVEAGKLADIIAIDGDPLADIKDIRKVSFVMKDGRIYKKD</sequence>
<reference evidence="3" key="1">
    <citation type="journal article" date="2014" name="Int. J. Syst. Evol. Microbiol.">
        <title>Complete genome sequence of Corynebacterium casei LMG S-19264T (=DSM 44701T), isolated from a smear-ripened cheese.</title>
        <authorList>
            <consortium name="US DOE Joint Genome Institute (JGI-PGF)"/>
            <person name="Walter F."/>
            <person name="Albersmeier A."/>
            <person name="Kalinowski J."/>
            <person name="Ruckert C."/>
        </authorList>
    </citation>
    <scope>NUCLEOTIDE SEQUENCE</scope>
    <source>
        <strain evidence="3">KCTC 42590</strain>
    </source>
</reference>
<dbReference type="InterPro" id="IPR032466">
    <property type="entry name" value="Metal_Hydrolase"/>
</dbReference>
<keyword evidence="4" id="KW-1185">Reference proteome</keyword>
<dbReference type="PANTHER" id="PTHR43135">
    <property type="entry name" value="ALPHA-D-RIBOSE 1-METHYLPHOSPHONATE 5-TRIPHOSPHATE DIPHOSPHATASE"/>
    <property type="match status" value="1"/>
</dbReference>
<organism evidence="3 4">
    <name type="scientific">Kordiimonas sediminis</name>
    <dbReference type="NCBI Taxonomy" id="1735581"/>
    <lineage>
        <taxon>Bacteria</taxon>
        <taxon>Pseudomonadati</taxon>
        <taxon>Pseudomonadota</taxon>
        <taxon>Alphaproteobacteria</taxon>
        <taxon>Kordiimonadales</taxon>
        <taxon>Kordiimonadaceae</taxon>
        <taxon>Kordiimonas</taxon>
    </lineage>
</organism>
<keyword evidence="1" id="KW-0732">Signal</keyword>
<dbReference type="InterPro" id="IPR006680">
    <property type="entry name" value="Amidohydro-rel"/>
</dbReference>
<dbReference type="PANTHER" id="PTHR43135:SF3">
    <property type="entry name" value="ALPHA-D-RIBOSE 1-METHYLPHOSPHONATE 5-TRIPHOSPHATE DIPHOSPHATASE"/>
    <property type="match status" value="1"/>
</dbReference>
<dbReference type="InterPro" id="IPR011059">
    <property type="entry name" value="Metal-dep_hydrolase_composite"/>
</dbReference>
<dbReference type="CDD" id="cd01299">
    <property type="entry name" value="Met_dep_hydrolase_A"/>
    <property type="match status" value="1"/>
</dbReference>
<name>A0A919AT73_9PROT</name>
<evidence type="ECO:0000256" key="1">
    <source>
        <dbReference type="SAM" id="SignalP"/>
    </source>
</evidence>
<evidence type="ECO:0000313" key="4">
    <source>
        <dbReference type="Proteomes" id="UP000630923"/>
    </source>
</evidence>
<dbReference type="AlphaFoldDB" id="A0A919AT73"/>
<dbReference type="RefSeq" id="WP_191251924.1">
    <property type="nucleotide sequence ID" value="NZ_BNCI01000002.1"/>
</dbReference>
<dbReference type="Proteomes" id="UP000630923">
    <property type="component" value="Unassembled WGS sequence"/>
</dbReference>
<dbReference type="Gene3D" id="2.30.40.10">
    <property type="entry name" value="Urease, subunit C, domain 1"/>
    <property type="match status" value="1"/>
</dbReference>
<protein>
    <submittedName>
        <fullName evidence="3">Xaa-Pro dipeptidase</fullName>
    </submittedName>
</protein>
<evidence type="ECO:0000259" key="2">
    <source>
        <dbReference type="Pfam" id="PF01979"/>
    </source>
</evidence>
<gene>
    <name evidence="3" type="ORF">GCM10017044_16830</name>
</gene>
<dbReference type="Gene3D" id="3.20.20.140">
    <property type="entry name" value="Metal-dependent hydrolases"/>
    <property type="match status" value="1"/>
</dbReference>
<comment type="caution">
    <text evidence="3">The sequence shown here is derived from an EMBL/GenBank/DDBJ whole genome shotgun (WGS) entry which is preliminary data.</text>
</comment>
<reference evidence="3" key="2">
    <citation type="submission" date="2020-09" db="EMBL/GenBank/DDBJ databases">
        <authorList>
            <person name="Sun Q."/>
            <person name="Kim S."/>
        </authorList>
    </citation>
    <scope>NUCLEOTIDE SEQUENCE</scope>
    <source>
        <strain evidence="3">KCTC 42590</strain>
    </source>
</reference>
<feature type="signal peptide" evidence="1">
    <location>
        <begin position="1"/>
        <end position="24"/>
    </location>
</feature>
<dbReference type="InterPro" id="IPR051781">
    <property type="entry name" value="Metallo-dep_Hydrolase"/>
</dbReference>
<feature type="chain" id="PRO_5037494295" evidence="1">
    <location>
        <begin position="25"/>
        <end position="444"/>
    </location>
</feature>
<accession>A0A919AT73</accession>
<feature type="domain" description="Amidohydrolase-related" evidence="2">
    <location>
        <begin position="113"/>
        <end position="440"/>
    </location>
</feature>
<dbReference type="SUPFAM" id="SSF51556">
    <property type="entry name" value="Metallo-dependent hydrolases"/>
    <property type="match status" value="1"/>
</dbReference>
<dbReference type="EMBL" id="BNCI01000002">
    <property type="protein sequence ID" value="GHF23051.1"/>
    <property type="molecule type" value="Genomic_DNA"/>
</dbReference>
<evidence type="ECO:0000313" key="3">
    <source>
        <dbReference type="EMBL" id="GHF23051.1"/>
    </source>
</evidence>
<dbReference type="GO" id="GO:0016810">
    <property type="term" value="F:hydrolase activity, acting on carbon-nitrogen (but not peptide) bonds"/>
    <property type="evidence" value="ECO:0007669"/>
    <property type="project" value="InterPro"/>
</dbReference>